<dbReference type="GO" id="GO:0008410">
    <property type="term" value="F:CoA-transferase activity"/>
    <property type="evidence" value="ECO:0007669"/>
    <property type="project" value="InterPro"/>
</dbReference>
<keyword evidence="2 3" id="KW-0808">Transferase</keyword>
<dbReference type="PANTHER" id="PTHR13707">
    <property type="entry name" value="KETOACID-COENZYME A TRANSFERASE"/>
    <property type="match status" value="1"/>
</dbReference>
<dbReference type="PROSITE" id="PS01273">
    <property type="entry name" value="COA_TRANSF_1"/>
    <property type="match status" value="1"/>
</dbReference>
<reference evidence="4" key="1">
    <citation type="submission" date="2019-01" db="EMBL/GenBank/DDBJ databases">
        <title>Sinorhodobacter populi sp. nov. isolated from the symptomatic bark tissue of Populus euramericana canker.</title>
        <authorList>
            <person name="Li Y."/>
        </authorList>
    </citation>
    <scope>NUCLEOTIDE SEQUENCE [LARGE SCALE GENOMIC DNA]</scope>
    <source>
        <strain evidence="4">CGMCC 1.12963</strain>
    </source>
</reference>
<dbReference type="Gene3D" id="3.40.1080.10">
    <property type="entry name" value="Glutaconate Coenzyme A-transferase"/>
    <property type="match status" value="1"/>
</dbReference>
<dbReference type="SMART" id="SM00882">
    <property type="entry name" value="CoA_trans"/>
    <property type="match status" value="1"/>
</dbReference>
<dbReference type="InterPro" id="IPR012792">
    <property type="entry name" value="3-oxoacid_CoA-transf_A"/>
</dbReference>
<dbReference type="RefSeq" id="WP_128155990.1">
    <property type="nucleotide sequence ID" value="NZ_JBHSOM010000020.1"/>
</dbReference>
<dbReference type="InterPro" id="IPR004165">
    <property type="entry name" value="CoA_trans_fam_I"/>
</dbReference>
<dbReference type="AlphaFoldDB" id="A0A3S3LDK1"/>
<dbReference type="NCBIfam" id="TIGR02429">
    <property type="entry name" value="pcaI_scoA_fam"/>
    <property type="match status" value="1"/>
</dbReference>
<keyword evidence="4" id="KW-1185">Reference proteome</keyword>
<sequence length="231" mass="24207">MTSLPDKTASIEAAIAAIPDGATIMVGGFGVPGTPFTLLRELLRQGQTGLTLIKNDANETGMGLDHLIAAGRVRKLIATHIGLNAHAIAAMNEGRLEVEFCAQGILAERIRAGGAGLPAILTDIGLDTELAAGKQRVEVGGRPLLVETALRADAALIHADRADRFGNLAYVATARNFNPLMAMAARLVIAETETLLPLGGLAPDAVETPGVFVDRICPLTEISEEYGVVRR</sequence>
<evidence type="ECO:0000256" key="2">
    <source>
        <dbReference type="ARBA" id="ARBA00022679"/>
    </source>
</evidence>
<comment type="caution">
    <text evidence="3">The sequence shown here is derived from an EMBL/GenBank/DDBJ whole genome shotgun (WGS) entry which is preliminary data.</text>
</comment>
<name>A0A3S3LDK1_9RHOB</name>
<proteinExistence type="inferred from homology"/>
<protein>
    <submittedName>
        <fullName evidence="3">CoA transferase subunit A</fullName>
    </submittedName>
</protein>
<reference evidence="3 4" key="2">
    <citation type="submission" date="2019-01" db="EMBL/GenBank/DDBJ databases">
        <title>Sinorhodobacter populi sp. nov. isolated from the symptomatic bark tissue of Populus euramericana canker.</title>
        <authorList>
            <person name="Xu G."/>
        </authorList>
    </citation>
    <scope>NUCLEOTIDE SEQUENCE [LARGE SCALE GENOMIC DNA]</scope>
    <source>
        <strain evidence="3 4">CGMCC 1.12963</strain>
    </source>
</reference>
<evidence type="ECO:0000313" key="4">
    <source>
        <dbReference type="Proteomes" id="UP000288071"/>
    </source>
</evidence>
<dbReference type="EMBL" id="SAVA01000004">
    <property type="protein sequence ID" value="RWR52717.1"/>
    <property type="molecule type" value="Genomic_DNA"/>
</dbReference>
<dbReference type="SUPFAM" id="SSF100950">
    <property type="entry name" value="NagB/RpiA/CoA transferase-like"/>
    <property type="match status" value="1"/>
</dbReference>
<dbReference type="PANTHER" id="PTHR13707:SF60">
    <property type="entry name" value="ACETATE COA-TRANSFERASE SUBUNIT ALPHA"/>
    <property type="match status" value="1"/>
</dbReference>
<dbReference type="InterPro" id="IPR037171">
    <property type="entry name" value="NagB/RpiA_transferase-like"/>
</dbReference>
<evidence type="ECO:0000256" key="1">
    <source>
        <dbReference type="ARBA" id="ARBA00005612"/>
    </source>
</evidence>
<organism evidence="3 4">
    <name type="scientific">Paenirhodobacter huangdaonensis</name>
    <dbReference type="NCBI Taxonomy" id="2501515"/>
    <lineage>
        <taxon>Bacteria</taxon>
        <taxon>Pseudomonadati</taxon>
        <taxon>Pseudomonadota</taxon>
        <taxon>Alphaproteobacteria</taxon>
        <taxon>Rhodobacterales</taxon>
        <taxon>Rhodobacter group</taxon>
        <taxon>Paenirhodobacter</taxon>
    </lineage>
</organism>
<accession>A0A3S3LDK1</accession>
<evidence type="ECO:0000313" key="3">
    <source>
        <dbReference type="EMBL" id="RWR52717.1"/>
    </source>
</evidence>
<dbReference type="Proteomes" id="UP000288071">
    <property type="component" value="Unassembled WGS sequence"/>
</dbReference>
<dbReference type="Pfam" id="PF01144">
    <property type="entry name" value="CoA_trans"/>
    <property type="match status" value="1"/>
</dbReference>
<dbReference type="InterPro" id="IPR004163">
    <property type="entry name" value="CoA_transf_BS"/>
</dbReference>
<comment type="similarity">
    <text evidence="1">Belongs to the 3-oxoacid CoA-transferase subunit A family.</text>
</comment>
<gene>
    <name evidence="3" type="ORF">EOW66_08605</name>
</gene>